<protein>
    <submittedName>
        <fullName evidence="2">Uncharacterized protein</fullName>
    </submittedName>
</protein>
<dbReference type="Proteomes" id="UP001212997">
    <property type="component" value="Unassembled WGS sequence"/>
</dbReference>
<comment type="caution">
    <text evidence="2">The sequence shown here is derived from an EMBL/GenBank/DDBJ whole genome shotgun (WGS) entry which is preliminary data.</text>
</comment>
<evidence type="ECO:0000256" key="1">
    <source>
        <dbReference type="SAM" id="Phobius"/>
    </source>
</evidence>
<sequence length="183" mass="19263">MPAIIESRPALGHVLRAIVRATLATCPPSTSAMFTAAARKRLDKTSAWSPPSSKGLFSSHHGLAVPGKALHDVLARARSLYGVGMGFASLGVLVVVVSATIGLRWEQDGEMVDTLAAVDADISQAIQSCKEELAGGRVSDLPSVRAAVADLNTAVTGSFHDTEGWGGDFPFEKAAISIQYWKF</sequence>
<keyword evidence="1" id="KW-0472">Membrane</keyword>
<evidence type="ECO:0000313" key="2">
    <source>
        <dbReference type="EMBL" id="KAJ3488948.1"/>
    </source>
</evidence>
<dbReference type="AlphaFoldDB" id="A0AAD5VA11"/>
<proteinExistence type="predicted"/>
<keyword evidence="3" id="KW-1185">Reference proteome</keyword>
<accession>A0AAD5VA11</accession>
<dbReference type="EMBL" id="JANAWD010000056">
    <property type="protein sequence ID" value="KAJ3488948.1"/>
    <property type="molecule type" value="Genomic_DNA"/>
</dbReference>
<organism evidence="2 3">
    <name type="scientific">Meripilus lineatus</name>
    <dbReference type="NCBI Taxonomy" id="2056292"/>
    <lineage>
        <taxon>Eukaryota</taxon>
        <taxon>Fungi</taxon>
        <taxon>Dikarya</taxon>
        <taxon>Basidiomycota</taxon>
        <taxon>Agaricomycotina</taxon>
        <taxon>Agaricomycetes</taxon>
        <taxon>Polyporales</taxon>
        <taxon>Meripilaceae</taxon>
        <taxon>Meripilus</taxon>
    </lineage>
</organism>
<feature type="transmembrane region" description="Helical" evidence="1">
    <location>
        <begin position="80"/>
        <end position="103"/>
    </location>
</feature>
<evidence type="ECO:0000313" key="3">
    <source>
        <dbReference type="Proteomes" id="UP001212997"/>
    </source>
</evidence>
<gene>
    <name evidence="2" type="ORF">NLI96_g2501</name>
</gene>
<name>A0AAD5VA11_9APHY</name>
<reference evidence="2" key="1">
    <citation type="submission" date="2022-07" db="EMBL/GenBank/DDBJ databases">
        <title>Genome Sequence of Physisporinus lineatus.</title>
        <authorList>
            <person name="Buettner E."/>
        </authorList>
    </citation>
    <scope>NUCLEOTIDE SEQUENCE</scope>
    <source>
        <strain evidence="2">VT162</strain>
    </source>
</reference>
<keyword evidence="1" id="KW-1133">Transmembrane helix</keyword>
<keyword evidence="1" id="KW-0812">Transmembrane</keyword>